<name>A0A1I5AGA6_9GAMM</name>
<dbReference type="STRING" id="578942.SAMN05216289_13711"/>
<dbReference type="AlphaFoldDB" id="A0A1I5AGA6"/>
<sequence>MRLFHRIAMNLAEIGLKEVQTLLECRRHALGSKPLGPAPSGSASGGGRSRTPAVRAGAVDRRVPRWALPANSGAVGSGRVRRNCPNASPFRVDVAEKPGSLSRSSAVLPVIAAHGAGRVQVHRVGSAAAATARSLTQHNRTVPNDRMCVRVVAHDRNPCMIGQQGRSNHRARNPRRMGCISACGAWSASRERVACRREYRRIRARLRQSARKRASGSVVRTILREPSQVRS</sequence>
<evidence type="ECO:0000313" key="2">
    <source>
        <dbReference type="EMBL" id="SFN61249.1"/>
    </source>
</evidence>
<accession>A0A1I5AGA6</accession>
<reference evidence="2 3" key="1">
    <citation type="submission" date="2016-10" db="EMBL/GenBank/DDBJ databases">
        <authorList>
            <person name="de Groot N.N."/>
        </authorList>
    </citation>
    <scope>NUCLEOTIDE SEQUENCE [LARGE SCALE GENOMIC DNA]</scope>
    <source>
        <strain evidence="2 3">CGMCC 1.7659</strain>
    </source>
</reference>
<proteinExistence type="predicted"/>
<gene>
    <name evidence="2" type="ORF">SAMN05216289_13711</name>
</gene>
<protein>
    <submittedName>
        <fullName evidence="2">Uncharacterized protein</fullName>
    </submittedName>
</protein>
<feature type="compositionally biased region" description="Low complexity" evidence="1">
    <location>
        <begin position="31"/>
        <end position="42"/>
    </location>
</feature>
<evidence type="ECO:0000256" key="1">
    <source>
        <dbReference type="SAM" id="MobiDB-lite"/>
    </source>
</evidence>
<dbReference type="Proteomes" id="UP000198575">
    <property type="component" value="Unassembled WGS sequence"/>
</dbReference>
<dbReference type="EMBL" id="FOVF01000037">
    <property type="protein sequence ID" value="SFN61249.1"/>
    <property type="molecule type" value="Genomic_DNA"/>
</dbReference>
<feature type="region of interest" description="Disordered" evidence="1">
    <location>
        <begin position="30"/>
        <end position="56"/>
    </location>
</feature>
<organism evidence="2 3">
    <name type="scientific">Dokdonella immobilis</name>
    <dbReference type="NCBI Taxonomy" id="578942"/>
    <lineage>
        <taxon>Bacteria</taxon>
        <taxon>Pseudomonadati</taxon>
        <taxon>Pseudomonadota</taxon>
        <taxon>Gammaproteobacteria</taxon>
        <taxon>Lysobacterales</taxon>
        <taxon>Rhodanobacteraceae</taxon>
        <taxon>Dokdonella</taxon>
    </lineage>
</organism>
<keyword evidence="3" id="KW-1185">Reference proteome</keyword>
<evidence type="ECO:0000313" key="3">
    <source>
        <dbReference type="Proteomes" id="UP000198575"/>
    </source>
</evidence>